<sequence length="147" mass="16231">MDDLEKSIETINEVVALTSLNHPDRAERFSNLGCHLTDRFAHFGALNDLEQAIHAAEVAIAATPPGHPSRASRLGNLGNMLDIRFGRLGNILDLDKALQMREMADLENAIYACEEAAAVTPLDYPDYGTKWRIPVHCCTENSNCLKI</sequence>
<reference evidence="1 2" key="1">
    <citation type="submission" date="2024-02" db="EMBL/GenBank/DDBJ databases">
        <title>Discinaceae phylogenomics.</title>
        <authorList>
            <person name="Dirks A.C."/>
            <person name="James T.Y."/>
        </authorList>
    </citation>
    <scope>NUCLEOTIDE SEQUENCE [LARGE SCALE GENOMIC DNA]</scope>
    <source>
        <strain evidence="1 2">ACD0624</strain>
    </source>
</reference>
<dbReference type="InterPro" id="IPR011990">
    <property type="entry name" value="TPR-like_helical_dom_sf"/>
</dbReference>
<name>A0ABR3GFV6_9PEZI</name>
<comment type="caution">
    <text evidence="1">The sequence shown here is derived from an EMBL/GenBank/DDBJ whole genome shotgun (WGS) entry which is preliminary data.</text>
</comment>
<organism evidence="1 2">
    <name type="scientific">Discina gigas</name>
    <dbReference type="NCBI Taxonomy" id="1032678"/>
    <lineage>
        <taxon>Eukaryota</taxon>
        <taxon>Fungi</taxon>
        <taxon>Dikarya</taxon>
        <taxon>Ascomycota</taxon>
        <taxon>Pezizomycotina</taxon>
        <taxon>Pezizomycetes</taxon>
        <taxon>Pezizales</taxon>
        <taxon>Discinaceae</taxon>
        <taxon>Discina</taxon>
    </lineage>
</organism>
<dbReference type="Gene3D" id="1.25.40.10">
    <property type="entry name" value="Tetratricopeptide repeat domain"/>
    <property type="match status" value="1"/>
</dbReference>
<protein>
    <submittedName>
        <fullName evidence="1">Uncharacterized protein</fullName>
    </submittedName>
</protein>
<keyword evidence="2" id="KW-1185">Reference proteome</keyword>
<proteinExistence type="predicted"/>
<evidence type="ECO:0000313" key="2">
    <source>
        <dbReference type="Proteomes" id="UP001447188"/>
    </source>
</evidence>
<accession>A0ABR3GFV6</accession>
<evidence type="ECO:0000313" key="1">
    <source>
        <dbReference type="EMBL" id="KAL0634421.1"/>
    </source>
</evidence>
<gene>
    <name evidence="1" type="ORF">Q9L58_006669</name>
</gene>
<dbReference type="Proteomes" id="UP001447188">
    <property type="component" value="Unassembled WGS sequence"/>
</dbReference>
<dbReference type="EMBL" id="JBBBZM010000095">
    <property type="protein sequence ID" value="KAL0634421.1"/>
    <property type="molecule type" value="Genomic_DNA"/>
</dbReference>